<name>A0ACB9K1U3_9ASTR</name>
<proteinExistence type="predicted"/>
<reference evidence="2" key="1">
    <citation type="journal article" date="2022" name="Mol. Ecol. Resour.">
        <title>The genomes of chicory, endive, great burdock and yacon provide insights into Asteraceae palaeo-polyploidization history and plant inulin production.</title>
        <authorList>
            <person name="Fan W."/>
            <person name="Wang S."/>
            <person name="Wang H."/>
            <person name="Wang A."/>
            <person name="Jiang F."/>
            <person name="Liu H."/>
            <person name="Zhao H."/>
            <person name="Xu D."/>
            <person name="Zhang Y."/>
        </authorList>
    </citation>
    <scope>NUCLEOTIDE SEQUENCE [LARGE SCALE GENOMIC DNA]</scope>
    <source>
        <strain evidence="2">cv. Yunnan</strain>
    </source>
</reference>
<evidence type="ECO:0000313" key="1">
    <source>
        <dbReference type="EMBL" id="KAI3826218.1"/>
    </source>
</evidence>
<accession>A0ACB9K1U3</accession>
<protein>
    <submittedName>
        <fullName evidence="1">Uncharacterized protein</fullName>
    </submittedName>
</protein>
<sequence>MENKQDLLISEQEPRVNWAKDLTKIPFYFCKVSPDMEFIPYPKKRRIQPPTALPPLQGEEKDIREEFKKSPICIIDDHKLSTQSTLSKSSFQPQSQQLQSTTTCNDVSISHTAIEISTF</sequence>
<evidence type="ECO:0000313" key="2">
    <source>
        <dbReference type="Proteomes" id="UP001056120"/>
    </source>
</evidence>
<comment type="caution">
    <text evidence="1">The sequence shown here is derived from an EMBL/GenBank/DDBJ whole genome shotgun (WGS) entry which is preliminary data.</text>
</comment>
<reference evidence="1 2" key="2">
    <citation type="journal article" date="2022" name="Mol. Ecol. Resour.">
        <title>The genomes of chicory, endive, great burdock and yacon provide insights into Asteraceae paleo-polyploidization history and plant inulin production.</title>
        <authorList>
            <person name="Fan W."/>
            <person name="Wang S."/>
            <person name="Wang H."/>
            <person name="Wang A."/>
            <person name="Jiang F."/>
            <person name="Liu H."/>
            <person name="Zhao H."/>
            <person name="Xu D."/>
            <person name="Zhang Y."/>
        </authorList>
    </citation>
    <scope>NUCLEOTIDE SEQUENCE [LARGE SCALE GENOMIC DNA]</scope>
    <source>
        <strain evidence="2">cv. Yunnan</strain>
        <tissue evidence="1">Leaves</tissue>
    </source>
</reference>
<dbReference type="EMBL" id="CM042018">
    <property type="protein sequence ID" value="KAI3826218.1"/>
    <property type="molecule type" value="Genomic_DNA"/>
</dbReference>
<dbReference type="Proteomes" id="UP001056120">
    <property type="component" value="Linkage Group LG01"/>
</dbReference>
<organism evidence="1 2">
    <name type="scientific">Smallanthus sonchifolius</name>
    <dbReference type="NCBI Taxonomy" id="185202"/>
    <lineage>
        <taxon>Eukaryota</taxon>
        <taxon>Viridiplantae</taxon>
        <taxon>Streptophyta</taxon>
        <taxon>Embryophyta</taxon>
        <taxon>Tracheophyta</taxon>
        <taxon>Spermatophyta</taxon>
        <taxon>Magnoliopsida</taxon>
        <taxon>eudicotyledons</taxon>
        <taxon>Gunneridae</taxon>
        <taxon>Pentapetalae</taxon>
        <taxon>asterids</taxon>
        <taxon>campanulids</taxon>
        <taxon>Asterales</taxon>
        <taxon>Asteraceae</taxon>
        <taxon>Asteroideae</taxon>
        <taxon>Heliantheae alliance</taxon>
        <taxon>Millerieae</taxon>
        <taxon>Smallanthus</taxon>
    </lineage>
</organism>
<gene>
    <name evidence="1" type="ORF">L1987_00263</name>
</gene>
<keyword evidence="2" id="KW-1185">Reference proteome</keyword>